<gene>
    <name evidence="1" type="ORF">H9L12_12340</name>
</gene>
<dbReference type="EMBL" id="CP060717">
    <property type="protein sequence ID" value="QNN64972.1"/>
    <property type="molecule type" value="Genomic_DNA"/>
</dbReference>
<dbReference type="InterPro" id="IPR011990">
    <property type="entry name" value="TPR-like_helical_dom_sf"/>
</dbReference>
<dbReference type="KEGG" id="srhi:H9L12_12340"/>
<dbReference type="AlphaFoldDB" id="A0A7G9SAU7"/>
<dbReference type="Proteomes" id="UP000515955">
    <property type="component" value="Chromosome"/>
</dbReference>
<dbReference type="SUPFAM" id="SSF48452">
    <property type="entry name" value="TPR-like"/>
    <property type="match status" value="1"/>
</dbReference>
<dbReference type="RefSeq" id="WP_187541971.1">
    <property type="nucleotide sequence ID" value="NZ_CP060717.1"/>
</dbReference>
<keyword evidence="2" id="KW-1185">Reference proteome</keyword>
<evidence type="ECO:0000313" key="2">
    <source>
        <dbReference type="Proteomes" id="UP000515955"/>
    </source>
</evidence>
<organism evidence="1 2">
    <name type="scientific">Sphingomonas rhizophila</name>
    <dbReference type="NCBI Taxonomy" id="2071607"/>
    <lineage>
        <taxon>Bacteria</taxon>
        <taxon>Pseudomonadati</taxon>
        <taxon>Pseudomonadota</taxon>
        <taxon>Alphaproteobacteria</taxon>
        <taxon>Sphingomonadales</taxon>
        <taxon>Sphingomonadaceae</taxon>
        <taxon>Sphingomonas</taxon>
    </lineage>
</organism>
<protein>
    <recommendedName>
        <fullName evidence="3">CHAT domain-containing protein</fullName>
    </recommendedName>
</protein>
<accession>A0A7G9SAU7</accession>
<dbReference type="Gene3D" id="1.25.40.10">
    <property type="entry name" value="Tetratricopeptide repeat domain"/>
    <property type="match status" value="1"/>
</dbReference>
<evidence type="ECO:0008006" key="3">
    <source>
        <dbReference type="Google" id="ProtNLM"/>
    </source>
</evidence>
<name>A0A7G9SAU7_9SPHN</name>
<sequence length="451" mass="47796">MAHQTSRFARWLIGGTITACAITGPALAAPLSTLPISTRTSFRLGDAGVLCTAQSKPTDARLTGMFDRGYLLTCRDAASPVGSLIAVRRGINLLSEPSALPMATLDCKPSTATLEGVGAVQAARCHDKTNSLDYVRYSLTKRHTSYMVEGLAGYDPALRLALASVVLDRAQPGVIQVATTEVSDPAAFARTQAGSLDTAGARQEAYARGNGSRFAESAQFFEDIANREGDDAATLAEAYANQGLQQSNLGNFSAALRLLARAEASAPQGDGVSQRLIRNYRAINALNQRDTDGALEELNRKVADVMAEEGESQLRRGLISIPMAQLINRASNSTQQVAQLGSGLTQLERAAVLDAQATALTGIAFRLQGKLSDAAARLDRARRDLASVRDGRVLSTSWLQSEIGVERALVDEAAGNPAAAMASFDSAIATMGASFPKARRCCRPRRARQAI</sequence>
<reference evidence="1 2" key="1">
    <citation type="submission" date="2020-08" db="EMBL/GenBank/DDBJ databases">
        <title>Genome sequence of Sphingomonas rhizophila KACC 19189T.</title>
        <authorList>
            <person name="Hyun D.-W."/>
            <person name="Bae J.-W."/>
        </authorList>
    </citation>
    <scope>NUCLEOTIDE SEQUENCE [LARGE SCALE GENOMIC DNA]</scope>
    <source>
        <strain evidence="1 2">KACC 19189</strain>
    </source>
</reference>
<proteinExistence type="predicted"/>
<evidence type="ECO:0000313" key="1">
    <source>
        <dbReference type="EMBL" id="QNN64972.1"/>
    </source>
</evidence>